<keyword evidence="8" id="KW-0539">Nucleus</keyword>
<keyword evidence="6" id="KW-0805">Transcription regulation</keyword>
<feature type="compositionally biased region" description="Polar residues" evidence="11">
    <location>
        <begin position="207"/>
        <end position="219"/>
    </location>
</feature>
<evidence type="ECO:0000256" key="2">
    <source>
        <dbReference type="ARBA" id="ARBA00022723"/>
    </source>
</evidence>
<feature type="domain" description="C2H2-type" evidence="13">
    <location>
        <begin position="330"/>
        <end position="357"/>
    </location>
</feature>
<dbReference type="SUPFAM" id="SSF57716">
    <property type="entry name" value="Glucocorticoid receptor-like (DNA-binding domain)"/>
    <property type="match status" value="1"/>
</dbReference>
<dbReference type="PANTHER" id="PTHR47772:SF13">
    <property type="entry name" value="GASTRULA ZINC FINGER PROTEIN XLCGF49.1-LIKE-RELATED"/>
    <property type="match status" value="1"/>
</dbReference>
<keyword evidence="7" id="KW-0804">Transcription</keyword>
<dbReference type="PANTHER" id="PTHR47772">
    <property type="entry name" value="ZINC FINGER PROTEIN 200"/>
    <property type="match status" value="1"/>
</dbReference>
<evidence type="ECO:0000256" key="7">
    <source>
        <dbReference type="ARBA" id="ARBA00023163"/>
    </source>
</evidence>
<feature type="binding site" evidence="10">
    <location>
        <position position="68"/>
    </location>
    <ligand>
        <name>Zn(2+)</name>
        <dbReference type="ChEBI" id="CHEBI:29105"/>
    </ligand>
</feature>
<comment type="subcellular location">
    <subcellularLocation>
        <location evidence="1">Nucleus</location>
    </subcellularLocation>
</comment>
<dbReference type="InterPro" id="IPR013087">
    <property type="entry name" value="Znf_C2H2_type"/>
</dbReference>
<evidence type="ECO:0000259" key="13">
    <source>
        <dbReference type="PROSITE" id="PS50157"/>
    </source>
</evidence>
<feature type="binding site" evidence="10">
    <location>
        <position position="24"/>
    </location>
    <ligand>
        <name>Zn(2+)</name>
        <dbReference type="ChEBI" id="CHEBI:29105"/>
    </ligand>
</feature>
<evidence type="ECO:0000256" key="5">
    <source>
        <dbReference type="ARBA" id="ARBA00022833"/>
    </source>
</evidence>
<evidence type="ECO:0000256" key="4">
    <source>
        <dbReference type="ARBA" id="ARBA00022771"/>
    </source>
</evidence>
<keyword evidence="5 10" id="KW-0862">Zinc</keyword>
<keyword evidence="12" id="KW-0472">Membrane</keyword>
<evidence type="ECO:0000256" key="12">
    <source>
        <dbReference type="SAM" id="Phobius"/>
    </source>
</evidence>
<keyword evidence="12" id="KW-1133">Transmembrane helix</keyword>
<feature type="domain" description="C2H2-type" evidence="13">
    <location>
        <begin position="244"/>
        <end position="272"/>
    </location>
</feature>
<protein>
    <submittedName>
        <fullName evidence="15">Putative transcription factor grauzone isoform x1</fullName>
    </submittedName>
</protein>
<feature type="domain" description="ZAD" evidence="14">
    <location>
        <begin position="22"/>
        <end position="92"/>
    </location>
</feature>
<feature type="domain" description="C2H2-type" evidence="13">
    <location>
        <begin position="360"/>
        <end position="388"/>
    </location>
</feature>
<dbReference type="EMBL" id="GITU01009127">
    <property type="protein sequence ID" value="MBC1177830.1"/>
    <property type="molecule type" value="Transcribed_RNA"/>
</dbReference>
<organism evidence="15">
    <name type="scientific">Lutzomyia longipalpis</name>
    <name type="common">Sand fly</name>
    <dbReference type="NCBI Taxonomy" id="7200"/>
    <lineage>
        <taxon>Eukaryota</taxon>
        <taxon>Metazoa</taxon>
        <taxon>Ecdysozoa</taxon>
        <taxon>Arthropoda</taxon>
        <taxon>Hexapoda</taxon>
        <taxon>Insecta</taxon>
        <taxon>Pterygota</taxon>
        <taxon>Neoptera</taxon>
        <taxon>Endopterygota</taxon>
        <taxon>Diptera</taxon>
        <taxon>Nematocera</taxon>
        <taxon>Psychodoidea</taxon>
        <taxon>Psychodidae</taxon>
        <taxon>Lutzomyia</taxon>
        <taxon>Lutzomyia</taxon>
    </lineage>
</organism>
<feature type="compositionally biased region" description="Basic and acidic residues" evidence="11">
    <location>
        <begin position="163"/>
        <end position="175"/>
    </location>
</feature>
<feature type="domain" description="C2H2-type" evidence="13">
    <location>
        <begin position="448"/>
        <end position="476"/>
    </location>
</feature>
<feature type="domain" description="C2H2-type" evidence="13">
    <location>
        <begin position="477"/>
        <end position="504"/>
    </location>
</feature>
<dbReference type="PROSITE" id="PS50157">
    <property type="entry name" value="ZINC_FINGER_C2H2_2"/>
    <property type="match status" value="8"/>
</dbReference>
<dbReference type="SMART" id="SM00868">
    <property type="entry name" value="zf-AD"/>
    <property type="match status" value="2"/>
</dbReference>
<evidence type="ECO:0000256" key="8">
    <source>
        <dbReference type="ARBA" id="ARBA00023242"/>
    </source>
</evidence>
<evidence type="ECO:0000256" key="9">
    <source>
        <dbReference type="PROSITE-ProRule" id="PRU00042"/>
    </source>
</evidence>
<keyword evidence="3" id="KW-0677">Repeat</keyword>
<feature type="domain" description="C2H2-type" evidence="13">
    <location>
        <begin position="299"/>
        <end position="322"/>
    </location>
</feature>
<keyword evidence="2 10" id="KW-0479">Metal-binding</keyword>
<feature type="compositionally biased region" description="Basic and acidic residues" evidence="11">
    <location>
        <begin position="184"/>
        <end position="197"/>
    </location>
</feature>
<sequence>MSHLMNLELKYEVKAEIADDDEVCRLCAEKTSDYSSIFLDNLHESLSQAFGLSINSADNWPKAVCRKCMETAKICLDFLTIIRKAETIFQTIYGEVVESILLFKPDIEMINVKELSPDLDNAESLDCGVSSHETEDSDSKPILSRRKSMRTKRKQNKPVKVKKGPEKPLEVKTEEIPDQEEKEEERNSSKDQSERALRVRKREQRRQPSSSGATNTAGESTRKGRRSLDDLRNEDERIEQFFKLDCSICAESFTKWPDLRVHFKSAHKQDPYLMCCERKLGNRIAIITHLNGHTNPDAYKCLTCNKAFLNETRLNLHNLNKHIPVEQHKYKCPKCPKTFMILSSMNIHQAKHMTEDQKKFKCPHCLKAFAFNAMMRQHIRNIHQGGERFVCEICAKEIKGKHTYEIHVNNHKIKGVGDLSCPICEKKFKRKRLLKDHIDRHNPSGEVFKCDVCGRYAPNRFALKRHIENTHLDVRKYECTSCEGAFKTKIALREHTATHHGSFYALYTCLFCDKQFNSSSNRYVHQKQKHPVEYQEMRQRKLLKERGLHHLTHFAISLLFRLEGFLELILTIFLGLFQLLLLLLSLLLALLLCLLTLPGFFLILTTTTTTTTAATAGFLRIFCFLRNFFLILLTCRRINFWDDFCRRNGHLGVLATLPQAVGVLNEGMTTLVAPLPSIPVRSPHSGVIIYQDILLVATTNNLLLLPFNHLPRS</sequence>
<dbReference type="PROSITE" id="PS51915">
    <property type="entry name" value="ZAD"/>
    <property type="match status" value="1"/>
</dbReference>
<evidence type="ECO:0000313" key="15">
    <source>
        <dbReference type="EMBL" id="MBC1177830.1"/>
    </source>
</evidence>
<feature type="binding site" evidence="10">
    <location>
        <position position="65"/>
    </location>
    <ligand>
        <name>Zn(2+)</name>
        <dbReference type="ChEBI" id="CHEBI:29105"/>
    </ligand>
</feature>
<feature type="compositionally biased region" description="Basic and acidic residues" evidence="11">
    <location>
        <begin position="220"/>
        <end position="231"/>
    </location>
</feature>
<evidence type="ECO:0000256" key="1">
    <source>
        <dbReference type="ARBA" id="ARBA00004123"/>
    </source>
</evidence>
<dbReference type="Gene3D" id="3.30.160.60">
    <property type="entry name" value="Classic Zinc Finger"/>
    <property type="match status" value="4"/>
</dbReference>
<feature type="compositionally biased region" description="Basic residues" evidence="11">
    <location>
        <begin position="143"/>
        <end position="162"/>
    </location>
</feature>
<dbReference type="GO" id="GO:0005634">
    <property type="term" value="C:nucleus"/>
    <property type="evidence" value="ECO:0007669"/>
    <property type="project" value="UniProtKB-SubCell"/>
</dbReference>
<dbReference type="Pfam" id="PF00096">
    <property type="entry name" value="zf-C2H2"/>
    <property type="match status" value="3"/>
</dbReference>
<feature type="domain" description="C2H2-type" evidence="13">
    <location>
        <begin position="419"/>
        <end position="446"/>
    </location>
</feature>
<dbReference type="Gene3D" id="3.40.1800.20">
    <property type="match status" value="1"/>
</dbReference>
<dbReference type="SMART" id="SM00355">
    <property type="entry name" value="ZnF_C2H2"/>
    <property type="match status" value="9"/>
</dbReference>
<dbReference type="VEuPathDB" id="VectorBase:LLONM1_004527"/>
<proteinExistence type="predicted"/>
<feature type="region of interest" description="Disordered" evidence="11">
    <location>
        <begin position="121"/>
        <end position="231"/>
    </location>
</feature>
<evidence type="ECO:0000256" key="3">
    <source>
        <dbReference type="ARBA" id="ARBA00022737"/>
    </source>
</evidence>
<evidence type="ECO:0000256" key="10">
    <source>
        <dbReference type="PROSITE-ProRule" id="PRU01263"/>
    </source>
</evidence>
<name>A0A7G3B045_LUTLO</name>
<dbReference type="AlphaFoldDB" id="A0A7G3B045"/>
<keyword evidence="4 9" id="KW-0863">Zinc-finger</keyword>
<evidence type="ECO:0000256" key="6">
    <source>
        <dbReference type="ARBA" id="ARBA00023015"/>
    </source>
</evidence>
<evidence type="ECO:0000259" key="14">
    <source>
        <dbReference type="PROSITE" id="PS51915"/>
    </source>
</evidence>
<dbReference type="InterPro" id="IPR036236">
    <property type="entry name" value="Znf_C2H2_sf"/>
</dbReference>
<reference evidence="15" key="1">
    <citation type="journal article" date="2020" name="BMC">
        <title>Leishmania infection induces a limited differential gene expression in the sand fly midgut.</title>
        <authorList>
            <person name="Coutinho-Abreu I.V."/>
            <person name="Serafim T.D."/>
            <person name="Meneses C."/>
            <person name="Kamhawi S."/>
            <person name="Oliveira F."/>
            <person name="Valenzuela J.G."/>
        </authorList>
    </citation>
    <scope>NUCLEOTIDE SEQUENCE</scope>
    <source>
        <strain evidence="15">Jacobina</strain>
        <tissue evidence="15">Midgut</tissue>
    </source>
</reference>
<evidence type="ECO:0000256" key="11">
    <source>
        <dbReference type="SAM" id="MobiDB-lite"/>
    </source>
</evidence>
<accession>A0A7G3B045</accession>
<dbReference type="GO" id="GO:0008270">
    <property type="term" value="F:zinc ion binding"/>
    <property type="evidence" value="ECO:0007669"/>
    <property type="project" value="UniProtKB-UniRule"/>
</dbReference>
<feature type="transmembrane region" description="Helical" evidence="12">
    <location>
        <begin position="568"/>
        <end position="601"/>
    </location>
</feature>
<feature type="domain" description="C2H2-type" evidence="13">
    <location>
        <begin position="507"/>
        <end position="535"/>
    </location>
</feature>
<dbReference type="SUPFAM" id="SSF57667">
    <property type="entry name" value="beta-beta-alpha zinc fingers"/>
    <property type="match status" value="5"/>
</dbReference>
<dbReference type="InterPro" id="IPR050636">
    <property type="entry name" value="C2H2-ZF_domain-containing"/>
</dbReference>
<dbReference type="PROSITE" id="PS00028">
    <property type="entry name" value="ZINC_FINGER_C2H2_1"/>
    <property type="match status" value="7"/>
</dbReference>
<dbReference type="InterPro" id="IPR012934">
    <property type="entry name" value="Znf_AD"/>
</dbReference>
<feature type="binding site" evidence="10">
    <location>
        <position position="27"/>
    </location>
    <ligand>
        <name>Zn(2+)</name>
        <dbReference type="ChEBI" id="CHEBI:29105"/>
    </ligand>
</feature>
<dbReference type="Pfam" id="PF07776">
    <property type="entry name" value="zf-AD"/>
    <property type="match status" value="1"/>
</dbReference>
<keyword evidence="12" id="KW-0812">Transmembrane</keyword>